<name>A0A068YVI0_9GAMM</name>
<dbReference type="STRING" id="138074.SYMBAF_100040"/>
<accession>A0A068YVI0</accession>
<protein>
    <submittedName>
        <fullName evidence="1">Uncharacterized protein</fullName>
    </submittedName>
</protein>
<reference evidence="1 2" key="1">
    <citation type="journal article" date="2014" name="Genome Announc.">
        <title>Whole-Genome Sequence of Serratia symbiotica Strain CWBI-2.3T, a Free-Living Symbiont of the Black Bean Aphid Aphis fabae.</title>
        <authorList>
            <person name="Foray V."/>
            <person name="Grigorescu A.S."/>
            <person name="Sabri A."/>
            <person name="Haubruge E."/>
            <person name="Lognay G."/>
            <person name="Francis F."/>
            <person name="Fauconnier M.L."/>
            <person name="Hance T."/>
            <person name="Thonart P."/>
        </authorList>
    </citation>
    <scope>NUCLEOTIDE SEQUENCE [LARGE SCALE GENOMIC DNA]</scope>
    <source>
        <strain evidence="1">CWBI-2.3</strain>
    </source>
</reference>
<organism evidence="1 2">
    <name type="scientific">Serratia symbiotica</name>
    <dbReference type="NCBI Taxonomy" id="138074"/>
    <lineage>
        <taxon>Bacteria</taxon>
        <taxon>Pseudomonadati</taxon>
        <taxon>Pseudomonadota</taxon>
        <taxon>Gammaproteobacteria</taxon>
        <taxon>Enterobacterales</taxon>
        <taxon>Yersiniaceae</taxon>
        <taxon>Serratia</taxon>
    </lineage>
</organism>
<evidence type="ECO:0000313" key="2">
    <source>
        <dbReference type="Proteomes" id="UP000042738"/>
    </source>
</evidence>
<dbReference type="GeneID" id="93735683"/>
<dbReference type="RefSeq" id="WP_040262985.1">
    <property type="nucleotide sequence ID" value="NZ_CP050855.1"/>
</dbReference>
<gene>
    <name evidence="1" type="ORF">SYMBAF_04005</name>
</gene>
<dbReference type="AlphaFoldDB" id="A0A068YVI0"/>
<dbReference type="EMBL" id="CP050855">
    <property type="protein sequence ID" value="QLH62272.1"/>
    <property type="molecule type" value="Genomic_DNA"/>
</dbReference>
<sequence length="117" mass="13805">MIDYSKMSEYRFQQIMDAELEKYEARLDKSQDEQNLIGDRTAIEMRGLKITTLRCAASALFPHTDQKLIFMLINSDWMTNKFEDFLYDIVQRLVIVERVMELSHAESETPDNFEEVA</sequence>
<proteinExistence type="predicted"/>
<evidence type="ECO:0000313" key="1">
    <source>
        <dbReference type="EMBL" id="QLH62272.1"/>
    </source>
</evidence>
<dbReference type="Proteomes" id="UP000042738">
    <property type="component" value="Chromosome"/>
</dbReference>